<dbReference type="RefSeq" id="WP_269944783.1">
    <property type="nucleotide sequence ID" value="NZ_JAKMUT010000008.1"/>
</dbReference>
<proteinExistence type="predicted"/>
<accession>A0A9X3LLT6</accession>
<gene>
    <name evidence="1" type="ORF">L8V00_08785</name>
</gene>
<name>A0A9X3LLT6_9CORY</name>
<organism evidence="1 2">
    <name type="scientific">Corynebacterium evansiae</name>
    <dbReference type="NCBI Taxonomy" id="2913499"/>
    <lineage>
        <taxon>Bacteria</taxon>
        <taxon>Bacillati</taxon>
        <taxon>Actinomycetota</taxon>
        <taxon>Actinomycetes</taxon>
        <taxon>Mycobacteriales</taxon>
        <taxon>Corynebacteriaceae</taxon>
        <taxon>Corynebacterium</taxon>
    </lineage>
</organism>
<protein>
    <submittedName>
        <fullName evidence="1">Uncharacterized protein</fullName>
    </submittedName>
</protein>
<reference evidence="1" key="1">
    <citation type="submission" date="2022-02" db="EMBL/GenBank/DDBJ databases">
        <title>Corynebacterium sp. from urogenital microbiome.</title>
        <authorList>
            <person name="Cappelli E.A."/>
            <person name="Ribeiro T.G."/>
            <person name="Peixe L."/>
        </authorList>
    </citation>
    <scope>NUCLEOTIDE SEQUENCE</scope>
    <source>
        <strain evidence="1">C8Ua_174</strain>
    </source>
</reference>
<dbReference type="EMBL" id="JAKMUT010000008">
    <property type="protein sequence ID" value="MCZ9290295.1"/>
    <property type="molecule type" value="Genomic_DNA"/>
</dbReference>
<evidence type="ECO:0000313" key="2">
    <source>
        <dbReference type="Proteomes" id="UP001146469"/>
    </source>
</evidence>
<comment type="caution">
    <text evidence="1">The sequence shown here is derived from an EMBL/GenBank/DDBJ whole genome shotgun (WGS) entry which is preliminary data.</text>
</comment>
<sequence length="175" mass="20208">MKPSEDFSVELKGTIWLDTYSDSKAFTLLASPLTSLFEYTIEGRDPRSNLDLLPTPWSNPHHGSTQGNRTYVPRGDMHTPPSLVFFQRLPIWGQINNSSPERLVPTEAWYLPIGFTIVRCTSLDGFSSTDMIIDHWGRYLVFYRQVVNEEKVVEMRVTQAQRKQDPRNSPLVRNY</sequence>
<keyword evidence="2" id="KW-1185">Reference proteome</keyword>
<evidence type="ECO:0000313" key="1">
    <source>
        <dbReference type="EMBL" id="MCZ9290295.1"/>
    </source>
</evidence>
<dbReference type="AlphaFoldDB" id="A0A9X3LLT6"/>
<dbReference type="Proteomes" id="UP001146469">
    <property type="component" value="Unassembled WGS sequence"/>
</dbReference>